<dbReference type="Proteomes" id="UP000584642">
    <property type="component" value="Unassembled WGS sequence"/>
</dbReference>
<proteinExistence type="predicted"/>
<dbReference type="InterPro" id="IPR036388">
    <property type="entry name" value="WH-like_DNA-bd_sf"/>
</dbReference>
<feature type="region of interest" description="Disordered" evidence="1">
    <location>
        <begin position="433"/>
        <end position="455"/>
    </location>
</feature>
<evidence type="ECO:0000313" key="2">
    <source>
        <dbReference type="EMBL" id="NYZ24151.1"/>
    </source>
</evidence>
<sequence length="533" mass="59793">MRHEISRIELEKPDDLINSPNLVSMAAAYLVNAVLLNEQLNPSDANDIRRIPVRDVRLLLGAENSHNTQFLERVLDELLTTKITWGSLVWPGEGGEAAEDADADVDPEGEMTVTATTFLSEYAYRVRSKDGMLPEKGFIKYRLNPRIHQIMRERRLVTNINLVTQRAFAFQYSQKLYEVLQRALQRNPDKPAPTEIIRVADLRILLGVGPDRYPVFADLNRYVLKPAVDEINQAADIAVATKTLRQNRAAYGIEFTVTRKREFQFSLALDANTLPELFRQAMLDKRNDAERGHLVRKLSNYNIAKAAAVEFIEQLGLAQVEETLKLCEADFKAGYKPMNKNAYVRSCLKGNSTPGDFAARATLTAVDEDKQPFVRILCEEFGFTEAEATRAAREHALERLSGNIDYVRGKRAADGRRIGKGYMKAALRDDYAASLNGPAPEEGGDAGGPNGQGADIQGADLIARMRALYEALPEAARAELREEFQGLQPPGFTDRARRDFRSQGPEHPLAVWPFFAWFLGQRKGWAERNGDAR</sequence>
<evidence type="ECO:0000256" key="1">
    <source>
        <dbReference type="SAM" id="MobiDB-lite"/>
    </source>
</evidence>
<organism evidence="2 3">
    <name type="scientific">Azospirillum oleiclasticum</name>
    <dbReference type="NCBI Taxonomy" id="2735135"/>
    <lineage>
        <taxon>Bacteria</taxon>
        <taxon>Pseudomonadati</taxon>
        <taxon>Pseudomonadota</taxon>
        <taxon>Alphaproteobacteria</taxon>
        <taxon>Rhodospirillales</taxon>
        <taxon>Azospirillaceae</taxon>
        <taxon>Azospirillum</taxon>
    </lineage>
</organism>
<evidence type="ECO:0000313" key="3">
    <source>
        <dbReference type="Proteomes" id="UP000584642"/>
    </source>
</evidence>
<reference evidence="2 3" key="1">
    <citation type="submission" date="2020-05" db="EMBL/GenBank/DDBJ databases">
        <title>Azospirillum oleiclasticum sp. nov, a nitrogen-fixing and heavy crude oil-emulsifying bacterium isolated from the crude oil of Yumen Oilfield.</title>
        <authorList>
            <person name="Wu D."/>
            <person name="Cai M."/>
            <person name="Zhang X."/>
        </authorList>
    </citation>
    <scope>NUCLEOTIDE SEQUENCE [LARGE SCALE GENOMIC DNA]</scope>
    <source>
        <strain evidence="2 3">ROY-1-1-2</strain>
    </source>
</reference>
<name>A0ABX2TIU7_9PROT</name>
<accession>A0ABX2TIU7</accession>
<protein>
    <submittedName>
        <fullName evidence="2">Replication initiation protein</fullName>
    </submittedName>
</protein>
<dbReference type="Pfam" id="PF21205">
    <property type="entry name" value="Rep3_C"/>
    <property type="match status" value="1"/>
</dbReference>
<gene>
    <name evidence="2" type="ORF">HND93_30980</name>
</gene>
<comment type="caution">
    <text evidence="2">The sequence shown here is derived from an EMBL/GenBank/DDBJ whole genome shotgun (WGS) entry which is preliminary data.</text>
</comment>
<dbReference type="SUPFAM" id="SSF46785">
    <property type="entry name" value="Winged helix' DNA-binding domain"/>
    <property type="match status" value="1"/>
</dbReference>
<dbReference type="Gene3D" id="1.10.10.10">
    <property type="entry name" value="Winged helix-like DNA-binding domain superfamily/Winged helix DNA-binding domain"/>
    <property type="match status" value="1"/>
</dbReference>
<dbReference type="RefSeq" id="WP_180285924.1">
    <property type="nucleotide sequence ID" value="NZ_JABFDB010000035.1"/>
</dbReference>
<dbReference type="EMBL" id="JABFDB010000035">
    <property type="protein sequence ID" value="NYZ24151.1"/>
    <property type="molecule type" value="Genomic_DNA"/>
</dbReference>
<dbReference type="InterPro" id="IPR036390">
    <property type="entry name" value="WH_DNA-bd_sf"/>
</dbReference>
<keyword evidence="3" id="KW-1185">Reference proteome</keyword>